<feature type="region of interest" description="Disordered" evidence="1">
    <location>
        <begin position="456"/>
        <end position="482"/>
    </location>
</feature>
<name>A0A645AAP2_9ZZZZ</name>
<comment type="caution">
    <text evidence="2">The sequence shown here is derived from an EMBL/GenBank/DDBJ whole genome shotgun (WGS) entry which is preliminary data.</text>
</comment>
<feature type="compositionally biased region" description="Basic and acidic residues" evidence="1">
    <location>
        <begin position="456"/>
        <end position="468"/>
    </location>
</feature>
<gene>
    <name evidence="2" type="ORF">SDC9_96812</name>
</gene>
<evidence type="ECO:0000313" key="2">
    <source>
        <dbReference type="EMBL" id="MPM50077.1"/>
    </source>
</evidence>
<reference evidence="2" key="1">
    <citation type="submission" date="2019-08" db="EMBL/GenBank/DDBJ databases">
        <authorList>
            <person name="Kucharzyk K."/>
            <person name="Murdoch R.W."/>
            <person name="Higgins S."/>
            <person name="Loffler F."/>
        </authorList>
    </citation>
    <scope>NUCLEOTIDE SEQUENCE</scope>
</reference>
<proteinExistence type="predicted"/>
<evidence type="ECO:0000256" key="1">
    <source>
        <dbReference type="SAM" id="MobiDB-lite"/>
    </source>
</evidence>
<accession>A0A645AAP2</accession>
<dbReference type="AlphaFoldDB" id="A0A645AAP2"/>
<protein>
    <submittedName>
        <fullName evidence="2">Uncharacterized protein</fullName>
    </submittedName>
</protein>
<sequence length="500" mass="57140">MLDRYNDYVNYLKQADKYDLEVETMNLESETLEKLTIIEGKSGTSVFSENTFQETCEVNVLKKPFTRDELQNLIKSNLKDENPFEQQNRIQQDVAEFYQTRLARDIEDVNKKHDKLISDIDTEKKFMSLQSEAARAEYRANRRNQIEKGRETAIELEQDKSKSKIDYINRILKFYYAGRQLKYPTYGNSTSMAVCVGFGIDTKKPNPFAPSAMKVKIAIANSNKYIDLSLAADSGKLLNEIIGLSYAVSKYEQDKLFDNWEYAIKNASTNRRKAIIITGNILQAYTKFDSGKLISFTTKDGSVRKGILLPENFDPEKSRQNGFVTVPIGKATKYIMQMPVNTTVSNPDGKIIINHYAGRSGMDYYLSVPGNKNFRHIFEDLKIIKLSLNPRDGFEKRSDKMIAFFSSDQVSALLSHLDERHSMAVIVSNSVYSNYIEKSGKGIKVKSDLVEKAEKKYEDDKQRFESRKSTPTPATEPPKSNLNLLKLKMRMKAAALKLEE</sequence>
<dbReference type="EMBL" id="VSSQ01012803">
    <property type="protein sequence ID" value="MPM50077.1"/>
    <property type="molecule type" value="Genomic_DNA"/>
</dbReference>
<organism evidence="2">
    <name type="scientific">bioreactor metagenome</name>
    <dbReference type="NCBI Taxonomy" id="1076179"/>
    <lineage>
        <taxon>unclassified sequences</taxon>
        <taxon>metagenomes</taxon>
        <taxon>ecological metagenomes</taxon>
    </lineage>
</organism>